<evidence type="ECO:0000313" key="2">
    <source>
        <dbReference type="Proteomes" id="UP001596392"/>
    </source>
</evidence>
<dbReference type="RefSeq" id="WP_376809974.1">
    <property type="nucleotide sequence ID" value="NZ_JBHTAC010000052.1"/>
</dbReference>
<evidence type="ECO:0000313" key="1">
    <source>
        <dbReference type="EMBL" id="MFC7247219.1"/>
    </source>
</evidence>
<proteinExistence type="predicted"/>
<comment type="caution">
    <text evidence="1">The sequence shown here is derived from an EMBL/GenBank/DDBJ whole genome shotgun (WGS) entry which is preliminary data.</text>
</comment>
<name>A0ABW2H9F2_9ACTN</name>
<dbReference type="InterPro" id="IPR036688">
    <property type="entry name" value="MoeA_C_domain_IV_sf"/>
</dbReference>
<gene>
    <name evidence="1" type="ORF">ACFQO7_32505</name>
</gene>
<dbReference type="EMBL" id="JBHTAC010000052">
    <property type="protein sequence ID" value="MFC7247219.1"/>
    <property type="molecule type" value="Genomic_DNA"/>
</dbReference>
<protein>
    <submittedName>
        <fullName evidence="1">Uncharacterized protein</fullName>
    </submittedName>
</protein>
<organism evidence="1 2">
    <name type="scientific">Catellatospora aurea</name>
    <dbReference type="NCBI Taxonomy" id="1337874"/>
    <lineage>
        <taxon>Bacteria</taxon>
        <taxon>Bacillati</taxon>
        <taxon>Actinomycetota</taxon>
        <taxon>Actinomycetes</taxon>
        <taxon>Micromonosporales</taxon>
        <taxon>Micromonosporaceae</taxon>
        <taxon>Catellatospora</taxon>
    </lineage>
</organism>
<dbReference type="Proteomes" id="UP001596392">
    <property type="component" value="Unassembled WGS sequence"/>
</dbReference>
<accession>A0ABW2H9F2</accession>
<reference evidence="2" key="1">
    <citation type="journal article" date="2019" name="Int. J. Syst. Evol. Microbiol.">
        <title>The Global Catalogue of Microorganisms (GCM) 10K type strain sequencing project: providing services to taxonomists for standard genome sequencing and annotation.</title>
        <authorList>
            <consortium name="The Broad Institute Genomics Platform"/>
            <consortium name="The Broad Institute Genome Sequencing Center for Infectious Disease"/>
            <person name="Wu L."/>
            <person name="Ma J."/>
        </authorList>
    </citation>
    <scope>NUCLEOTIDE SEQUENCE [LARGE SCALE GENOMIC DNA]</scope>
    <source>
        <strain evidence="2">CGMCC 1.9106</strain>
    </source>
</reference>
<keyword evidence="2" id="KW-1185">Reference proteome</keyword>
<sequence length="198" mass="21790">MGLTMLLGDLSRTAHKTLKALPYPHYLAAAWIITRELEDLYGPATPQEWRPLVDDSLGTLRAAATRGAEAVTAEANALLWRWCEAMGIDVDDPDNAQPVDSPVRSGHTNLWFAWLGLMAELGGQGPRNEGLEPTMRAVTMYHDGVQPLEPVTAQSAGMVFSVRMLNSFLLLAELLGRMPEGEPVDLDGLRERVFRQPV</sequence>
<dbReference type="SUPFAM" id="SSF63867">
    <property type="entry name" value="MoeA C-terminal domain-like"/>
    <property type="match status" value="1"/>
</dbReference>